<feature type="transmembrane region" description="Helical" evidence="1">
    <location>
        <begin position="15"/>
        <end position="36"/>
    </location>
</feature>
<dbReference type="SUPFAM" id="SSF48097">
    <property type="entry name" value="Regulator of G-protein signaling, RGS"/>
    <property type="match status" value="1"/>
</dbReference>
<dbReference type="InterPro" id="IPR044926">
    <property type="entry name" value="RGS_subdomain_2"/>
</dbReference>
<reference evidence="4" key="1">
    <citation type="journal article" date="2024" name="IScience">
        <title>Strigolactones Initiate the Formation of Haustorium-like Structures in Castilleja.</title>
        <authorList>
            <person name="Buerger M."/>
            <person name="Peterson D."/>
            <person name="Chory J."/>
        </authorList>
    </citation>
    <scope>NUCLEOTIDE SEQUENCE [LARGE SCALE GENOMIC DNA]</scope>
</reference>
<dbReference type="InterPro" id="IPR036305">
    <property type="entry name" value="RGS_sf"/>
</dbReference>
<organism evidence="3 4">
    <name type="scientific">Castilleja foliolosa</name>
    <dbReference type="NCBI Taxonomy" id="1961234"/>
    <lineage>
        <taxon>Eukaryota</taxon>
        <taxon>Viridiplantae</taxon>
        <taxon>Streptophyta</taxon>
        <taxon>Embryophyta</taxon>
        <taxon>Tracheophyta</taxon>
        <taxon>Spermatophyta</taxon>
        <taxon>Magnoliopsida</taxon>
        <taxon>eudicotyledons</taxon>
        <taxon>Gunneridae</taxon>
        <taxon>Pentapetalae</taxon>
        <taxon>asterids</taxon>
        <taxon>lamiids</taxon>
        <taxon>Lamiales</taxon>
        <taxon>Orobanchaceae</taxon>
        <taxon>Pedicularideae</taxon>
        <taxon>Castillejinae</taxon>
        <taxon>Castilleja</taxon>
    </lineage>
</organism>
<evidence type="ECO:0000313" key="4">
    <source>
        <dbReference type="Proteomes" id="UP001632038"/>
    </source>
</evidence>
<evidence type="ECO:0000256" key="1">
    <source>
        <dbReference type="SAM" id="Phobius"/>
    </source>
</evidence>
<dbReference type="PROSITE" id="PS50132">
    <property type="entry name" value="RGS"/>
    <property type="match status" value="1"/>
</dbReference>
<comment type="caution">
    <text evidence="3">The sequence shown here is derived from an EMBL/GenBank/DDBJ whole genome shotgun (WGS) entry which is preliminary data.</text>
</comment>
<protein>
    <submittedName>
        <fullName evidence="3">G-protein signaling regulator protein</fullName>
    </submittedName>
</protein>
<keyword evidence="1" id="KW-1133">Transmembrane helix</keyword>
<feature type="domain" description="RGS" evidence="2">
    <location>
        <begin position="295"/>
        <end position="413"/>
    </location>
</feature>
<feature type="transmembrane region" description="Helical" evidence="1">
    <location>
        <begin position="125"/>
        <end position="144"/>
    </location>
</feature>
<dbReference type="Proteomes" id="UP001632038">
    <property type="component" value="Unassembled WGS sequence"/>
</dbReference>
<keyword evidence="1" id="KW-0812">Transmembrane</keyword>
<dbReference type="Gene3D" id="1.10.167.10">
    <property type="entry name" value="Regulator of G-protein Signalling 4, domain 2"/>
    <property type="match status" value="1"/>
</dbReference>
<feature type="transmembrane region" description="Helical" evidence="1">
    <location>
        <begin position="226"/>
        <end position="248"/>
    </location>
</feature>
<dbReference type="AlphaFoldDB" id="A0ABD3D631"/>
<dbReference type="SMART" id="SM00315">
    <property type="entry name" value="RGS"/>
    <property type="match status" value="1"/>
</dbReference>
<feature type="transmembrane region" description="Helical" evidence="1">
    <location>
        <begin position="84"/>
        <end position="105"/>
    </location>
</feature>
<keyword evidence="4" id="KW-1185">Reference proteome</keyword>
<evidence type="ECO:0000313" key="3">
    <source>
        <dbReference type="EMBL" id="KAL3636431.1"/>
    </source>
</evidence>
<evidence type="ECO:0000259" key="2">
    <source>
        <dbReference type="PROSITE" id="PS50132"/>
    </source>
</evidence>
<feature type="transmembrane region" description="Helical" evidence="1">
    <location>
        <begin position="48"/>
        <end position="72"/>
    </location>
</feature>
<feature type="transmembrane region" description="Helical" evidence="1">
    <location>
        <begin position="192"/>
        <end position="214"/>
    </location>
</feature>
<gene>
    <name evidence="3" type="primary">RGS1_3</name>
    <name evidence="3" type="ORF">CASFOL_020978</name>
</gene>
<dbReference type="PANTHER" id="PTHR10845">
    <property type="entry name" value="REGULATOR OF G PROTEIN SIGNALING"/>
    <property type="match status" value="1"/>
</dbReference>
<accession>A0ABD3D631</accession>
<dbReference type="Pfam" id="PF00615">
    <property type="entry name" value="RGS"/>
    <property type="match status" value="1"/>
</dbReference>
<proteinExistence type="predicted"/>
<dbReference type="PANTHER" id="PTHR10845:SF192">
    <property type="entry name" value="DOUBLE HIT, ISOFORM B"/>
    <property type="match status" value="1"/>
</dbReference>
<sequence>MATCAVKGGCPSDYVAISISILSIILLLSKAVKPYIVHNVPRPQGRSLWLIALQIFASFNLILSTVMALGFVRTEMRHWWNNCYMWSVWIEGPLGFGLLLGCRILQAFQLYNVFVKRRLPPIRSFLFLPLVLLPWIGSAAFIHVEKALNNRCHMGILWIIPIMCLHASYVAAMIGFTGAIRHIEFRFQELKDLWRGILVSSCCIGLWVVCYILNEAYEDIELLQIISRFLLLVMTSLLVLSFFSISISQPLVTLTSLRERDHPPSAMMGRALGVLPDSGLGIEWESTQVVNPNDPLDKLLSNRRFRRSFMEFADSCLAGESVHFYEEVQQLDKIPSADHVRRIYMARHIIDNYIFPGATMEVNISHRCRQEILCTLDLAHPNLFKNSINELIQLMKTNLANDYWSSTFYVKLKDEARMRIVEHELERSGWNFSHRLSLVHCADDPFHHEHSPRKLGSSSRDLELM</sequence>
<feature type="transmembrane region" description="Helical" evidence="1">
    <location>
        <begin position="156"/>
        <end position="180"/>
    </location>
</feature>
<keyword evidence="1" id="KW-0472">Membrane</keyword>
<name>A0ABD3D631_9LAMI</name>
<dbReference type="EMBL" id="JAVIJP010000027">
    <property type="protein sequence ID" value="KAL3636431.1"/>
    <property type="molecule type" value="Genomic_DNA"/>
</dbReference>
<dbReference type="InterPro" id="IPR016137">
    <property type="entry name" value="RGS"/>
</dbReference>